<dbReference type="Proteomes" id="UP000321397">
    <property type="component" value="Chromosome"/>
</dbReference>
<accession>A0A510K9Z1</accession>
<dbReference type="SUPFAM" id="SSF56112">
    <property type="entry name" value="Protein kinase-like (PK-like)"/>
    <property type="match status" value="1"/>
</dbReference>
<gene>
    <name evidence="1" type="ORF">JMUB3933_0148</name>
</gene>
<reference evidence="1 2" key="1">
    <citation type="submission" date="2019-07" db="EMBL/GenBank/DDBJ databases">
        <title>Complete Genome Sequence of Leptotrichia wadei Strain JMUB3933.</title>
        <authorList>
            <person name="Watanabe S."/>
            <person name="Cui L."/>
        </authorList>
    </citation>
    <scope>NUCLEOTIDE SEQUENCE [LARGE SCALE GENOMIC DNA]</scope>
    <source>
        <strain evidence="1 2">JMUB3933</strain>
    </source>
</reference>
<protein>
    <submittedName>
        <fullName evidence="1">Uncharacterized protein</fullName>
    </submittedName>
</protein>
<proteinExistence type="predicted"/>
<dbReference type="InterPro" id="IPR011009">
    <property type="entry name" value="Kinase-like_dom_sf"/>
</dbReference>
<dbReference type="RefSeq" id="WP_146959497.1">
    <property type="nucleotide sequence ID" value="NZ_AP019834.1"/>
</dbReference>
<name>A0A510K9Z1_9FUSO</name>
<sequence>MNKKVYFVYDDIERPSRIISGIIGNKKYSEVLYKKVRFIDRLKEILKEFKSFEIEFVNLKNRTEIENLKEKLLLQTNEKEESVYINFLSSNVIIDKEKFLIFLEKSRYVNQVMVDDKYSPKIMVFPNINLYSEFLSKKLSNNIKNRDFVTKDEILPNDFKINLSELRDFLLFFSGSFEARYFNSLSSDKYTITKSSVDKVKMKKEHDFYYFLPHYMQKWMVMPYDYKETQERASYTMERLNIPDIALQWIHNSFNEESFKNYLNKIFEFITTREKRNVSKEKFDKVFNDLYYKKVEERIQKLKEMEIYGEIDLFIKFSTDYNSIDEIFEKYKKYYNKILNKKFKCIEVIGHGDPCFSNTLYDKSSEMLKLIDPKGALTEDEIYTNEYYDLAKLSHSILGNYDFMNNGLFTIELNNDLKMDLKIESSNLESLQDMFIKKVEEYGYDVEVIRVCETSLFLSMLPLHVDIPSKVFAFILNAIDMMKELDKYGK</sequence>
<evidence type="ECO:0000313" key="2">
    <source>
        <dbReference type="Proteomes" id="UP000321397"/>
    </source>
</evidence>
<dbReference type="EMBL" id="AP019834">
    <property type="protein sequence ID" value="BBM46673.1"/>
    <property type="molecule type" value="Genomic_DNA"/>
</dbReference>
<organism evidence="1 2">
    <name type="scientific">Leptotrichia wadei</name>
    <dbReference type="NCBI Taxonomy" id="157687"/>
    <lineage>
        <taxon>Bacteria</taxon>
        <taxon>Fusobacteriati</taxon>
        <taxon>Fusobacteriota</taxon>
        <taxon>Fusobacteriia</taxon>
        <taxon>Fusobacteriales</taxon>
        <taxon>Leptotrichiaceae</taxon>
        <taxon>Leptotrichia</taxon>
    </lineage>
</organism>
<dbReference type="AlphaFoldDB" id="A0A510K9Z1"/>
<evidence type="ECO:0000313" key="1">
    <source>
        <dbReference type="EMBL" id="BBM46673.1"/>
    </source>
</evidence>